<feature type="transmembrane region" description="Helical" evidence="5">
    <location>
        <begin position="119"/>
        <end position="139"/>
    </location>
</feature>
<feature type="non-terminal residue" evidence="7">
    <location>
        <position position="237"/>
    </location>
</feature>
<dbReference type="InterPro" id="IPR003439">
    <property type="entry name" value="ABC_transporter-like_ATP-bd"/>
</dbReference>
<dbReference type="SUPFAM" id="SSF52540">
    <property type="entry name" value="P-loop containing nucleoside triphosphate hydrolases"/>
    <property type="match status" value="1"/>
</dbReference>
<gene>
    <name evidence="7" type="ORF">METZ01_LOCUS493761</name>
</gene>
<proteinExistence type="predicted"/>
<sequence>MLSLVFVPFMTYNSARLRLKLRNIWLKIQNALGELTTTMQENLAGVRVVRSFSAQKYEEQKFDVTAREVLELRMDAARSQARRGGAISFTFVVAWAIVIWFGGLKAIAGEISIGELTQFFFYLALLRMPVRMLLGIINATARATSAGGRVFEVLDIPSDIRNKEGVGPIKVTDGVLRFENVSFSYGDVKALENVSFEARKDHTIGIVGAPGSGKSSVANLAPRFYDPDEGCITIDGV</sequence>
<evidence type="ECO:0000259" key="6">
    <source>
        <dbReference type="PROSITE" id="PS50929"/>
    </source>
</evidence>
<accession>A0A383D8M2</accession>
<dbReference type="InterPro" id="IPR011527">
    <property type="entry name" value="ABC1_TM_dom"/>
</dbReference>
<dbReference type="GO" id="GO:0015421">
    <property type="term" value="F:ABC-type oligopeptide transporter activity"/>
    <property type="evidence" value="ECO:0007669"/>
    <property type="project" value="TreeGrafter"/>
</dbReference>
<keyword evidence="4 5" id="KW-0472">Membrane</keyword>
<dbReference type="EMBL" id="UINC01215286">
    <property type="protein sequence ID" value="SVE40907.1"/>
    <property type="molecule type" value="Genomic_DNA"/>
</dbReference>
<dbReference type="PROSITE" id="PS50929">
    <property type="entry name" value="ABC_TM1F"/>
    <property type="match status" value="1"/>
</dbReference>
<keyword evidence="2 5" id="KW-0812">Transmembrane</keyword>
<dbReference type="PANTHER" id="PTHR43394:SF1">
    <property type="entry name" value="ATP-BINDING CASSETTE SUB-FAMILY B MEMBER 10, MITOCHONDRIAL"/>
    <property type="match status" value="1"/>
</dbReference>
<evidence type="ECO:0000256" key="5">
    <source>
        <dbReference type="SAM" id="Phobius"/>
    </source>
</evidence>
<reference evidence="7" key="1">
    <citation type="submission" date="2018-05" db="EMBL/GenBank/DDBJ databases">
        <authorList>
            <person name="Lanie J.A."/>
            <person name="Ng W.-L."/>
            <person name="Kazmierczak K.M."/>
            <person name="Andrzejewski T.M."/>
            <person name="Davidsen T.M."/>
            <person name="Wayne K.J."/>
            <person name="Tettelin H."/>
            <person name="Glass J.I."/>
            <person name="Rusch D."/>
            <person name="Podicherti R."/>
            <person name="Tsui H.-C.T."/>
            <person name="Winkler M.E."/>
        </authorList>
    </citation>
    <scope>NUCLEOTIDE SEQUENCE</scope>
</reference>
<dbReference type="InterPro" id="IPR027417">
    <property type="entry name" value="P-loop_NTPase"/>
</dbReference>
<dbReference type="InterPro" id="IPR036640">
    <property type="entry name" value="ABC1_TM_sf"/>
</dbReference>
<evidence type="ECO:0000256" key="4">
    <source>
        <dbReference type="ARBA" id="ARBA00023136"/>
    </source>
</evidence>
<dbReference type="SUPFAM" id="SSF90123">
    <property type="entry name" value="ABC transporter transmembrane region"/>
    <property type="match status" value="1"/>
</dbReference>
<dbReference type="Pfam" id="PF00664">
    <property type="entry name" value="ABC_membrane"/>
    <property type="match status" value="1"/>
</dbReference>
<dbReference type="AlphaFoldDB" id="A0A383D8M2"/>
<name>A0A383D8M2_9ZZZZ</name>
<feature type="domain" description="ABC transmembrane type-1" evidence="6">
    <location>
        <begin position="1"/>
        <end position="142"/>
    </location>
</feature>
<evidence type="ECO:0000256" key="3">
    <source>
        <dbReference type="ARBA" id="ARBA00022989"/>
    </source>
</evidence>
<dbReference type="Pfam" id="PF00005">
    <property type="entry name" value="ABC_tran"/>
    <property type="match status" value="1"/>
</dbReference>
<organism evidence="7">
    <name type="scientific">marine metagenome</name>
    <dbReference type="NCBI Taxonomy" id="408172"/>
    <lineage>
        <taxon>unclassified sequences</taxon>
        <taxon>metagenomes</taxon>
        <taxon>ecological metagenomes</taxon>
    </lineage>
</organism>
<evidence type="ECO:0000313" key="7">
    <source>
        <dbReference type="EMBL" id="SVE40907.1"/>
    </source>
</evidence>
<dbReference type="Gene3D" id="3.40.50.300">
    <property type="entry name" value="P-loop containing nucleotide triphosphate hydrolases"/>
    <property type="match status" value="1"/>
</dbReference>
<feature type="transmembrane region" description="Helical" evidence="5">
    <location>
        <begin position="86"/>
        <end position="107"/>
    </location>
</feature>
<comment type="subcellular location">
    <subcellularLocation>
        <location evidence="1">Membrane</location>
        <topology evidence="1">Multi-pass membrane protein</topology>
    </subcellularLocation>
</comment>
<dbReference type="InterPro" id="IPR039421">
    <property type="entry name" value="Type_1_exporter"/>
</dbReference>
<dbReference type="PANTHER" id="PTHR43394">
    <property type="entry name" value="ATP-DEPENDENT PERMEASE MDL1, MITOCHONDRIAL"/>
    <property type="match status" value="1"/>
</dbReference>
<protein>
    <recommendedName>
        <fullName evidence="6">ABC transmembrane type-1 domain-containing protein</fullName>
    </recommendedName>
</protein>
<evidence type="ECO:0000256" key="2">
    <source>
        <dbReference type="ARBA" id="ARBA00022692"/>
    </source>
</evidence>
<dbReference type="Gene3D" id="1.20.1560.10">
    <property type="entry name" value="ABC transporter type 1, transmembrane domain"/>
    <property type="match status" value="1"/>
</dbReference>
<dbReference type="GO" id="GO:0016020">
    <property type="term" value="C:membrane"/>
    <property type="evidence" value="ECO:0007669"/>
    <property type="project" value="UniProtKB-SubCell"/>
</dbReference>
<dbReference type="GO" id="GO:0016887">
    <property type="term" value="F:ATP hydrolysis activity"/>
    <property type="evidence" value="ECO:0007669"/>
    <property type="project" value="InterPro"/>
</dbReference>
<evidence type="ECO:0000256" key="1">
    <source>
        <dbReference type="ARBA" id="ARBA00004141"/>
    </source>
</evidence>
<dbReference type="GO" id="GO:0005524">
    <property type="term" value="F:ATP binding"/>
    <property type="evidence" value="ECO:0007669"/>
    <property type="project" value="InterPro"/>
</dbReference>
<keyword evidence="3 5" id="KW-1133">Transmembrane helix</keyword>